<dbReference type="Proteomes" id="UP000242699">
    <property type="component" value="Unassembled WGS sequence"/>
</dbReference>
<dbReference type="EMBL" id="PXYT01000066">
    <property type="protein sequence ID" value="PSR24853.1"/>
    <property type="molecule type" value="Genomic_DNA"/>
</dbReference>
<proteinExistence type="predicted"/>
<protein>
    <submittedName>
        <fullName evidence="2">Uncharacterized protein</fullName>
    </submittedName>
</protein>
<gene>
    <name evidence="2" type="ORF">C7B43_18140</name>
</gene>
<evidence type="ECO:0000313" key="3">
    <source>
        <dbReference type="Proteomes" id="UP000242699"/>
    </source>
</evidence>
<organism evidence="2 3">
    <name type="scientific">Sulfobacillus benefaciens</name>
    <dbReference type="NCBI Taxonomy" id="453960"/>
    <lineage>
        <taxon>Bacteria</taxon>
        <taxon>Bacillati</taxon>
        <taxon>Bacillota</taxon>
        <taxon>Clostridia</taxon>
        <taxon>Eubacteriales</taxon>
        <taxon>Clostridiales Family XVII. Incertae Sedis</taxon>
        <taxon>Sulfobacillus</taxon>
    </lineage>
</organism>
<sequence length="70" mass="7941">MYLKVLDCREIPLYNGESPGSLSQEDDRSSTNGGTKSHRLLGKVIQRNTAHPKAARKHHESINRVKMFHV</sequence>
<comment type="caution">
    <text evidence="2">The sequence shown here is derived from an EMBL/GenBank/DDBJ whole genome shotgun (WGS) entry which is preliminary data.</text>
</comment>
<evidence type="ECO:0000256" key="1">
    <source>
        <dbReference type="SAM" id="MobiDB-lite"/>
    </source>
</evidence>
<evidence type="ECO:0000313" key="2">
    <source>
        <dbReference type="EMBL" id="PSR24853.1"/>
    </source>
</evidence>
<reference evidence="2 3" key="1">
    <citation type="journal article" date="2014" name="BMC Genomics">
        <title>Comparison of environmental and isolate Sulfobacillus genomes reveals diverse carbon, sulfur, nitrogen, and hydrogen metabolisms.</title>
        <authorList>
            <person name="Justice N.B."/>
            <person name="Norman A."/>
            <person name="Brown C.T."/>
            <person name="Singh A."/>
            <person name="Thomas B.C."/>
            <person name="Banfield J.F."/>
        </authorList>
    </citation>
    <scope>NUCLEOTIDE SEQUENCE [LARGE SCALE GENOMIC DNA]</scope>
    <source>
        <strain evidence="2">AMDSBA1</strain>
    </source>
</reference>
<accession>A0A2T2WRL5</accession>
<dbReference type="AlphaFoldDB" id="A0A2T2WRL5"/>
<feature type="region of interest" description="Disordered" evidence="1">
    <location>
        <begin position="14"/>
        <end position="70"/>
    </location>
</feature>
<name>A0A2T2WRL5_9FIRM</name>